<protein>
    <submittedName>
        <fullName evidence="1">Uncharacterized protein</fullName>
    </submittedName>
</protein>
<dbReference type="EMBL" id="ACYG01000004">
    <property type="protein sequence ID" value="EEV19024.1"/>
    <property type="molecule type" value="Genomic_DNA"/>
</dbReference>
<reference evidence="1 2" key="1">
    <citation type="submission" date="2009-07" db="EMBL/GenBank/DDBJ databases">
        <authorList>
            <person name="Madupu R."/>
            <person name="Sebastian Y."/>
            <person name="Durkin A.S."/>
            <person name="Torralba M."/>
            <person name="Methe B."/>
            <person name="Sutton G.G."/>
            <person name="Strausberg R.L."/>
            <person name="Nelson K.E."/>
        </authorList>
    </citation>
    <scope>NUCLEOTIDE SEQUENCE [LARGE SCALE GENOMIC DNA]</scope>
    <source>
        <strain evidence="1 2">RM3268</strain>
    </source>
</reference>
<proteinExistence type="predicted"/>
<accession>C8PDV2</accession>
<dbReference type="AlphaFoldDB" id="C8PDV2"/>
<evidence type="ECO:0000313" key="2">
    <source>
        <dbReference type="Proteomes" id="UP000005709"/>
    </source>
</evidence>
<sequence>MQYSIGILKFYDDEILKFTGHGLRENFNFEVKFVASSQNLIPNFGIL</sequence>
<name>C8PDV2_9BACT</name>
<keyword evidence="2" id="KW-1185">Reference proteome</keyword>
<dbReference type="Proteomes" id="UP000005709">
    <property type="component" value="Unassembled WGS sequence"/>
</dbReference>
<organism evidence="1 2">
    <name type="scientific">Campylobacter gracilis RM3268</name>
    <dbReference type="NCBI Taxonomy" id="553220"/>
    <lineage>
        <taxon>Bacteria</taxon>
        <taxon>Pseudomonadati</taxon>
        <taxon>Campylobacterota</taxon>
        <taxon>Epsilonproteobacteria</taxon>
        <taxon>Campylobacterales</taxon>
        <taxon>Campylobacteraceae</taxon>
        <taxon>Campylobacter</taxon>
    </lineage>
</organism>
<comment type="caution">
    <text evidence="1">The sequence shown here is derived from an EMBL/GenBank/DDBJ whole genome shotgun (WGS) entry which is preliminary data.</text>
</comment>
<gene>
    <name evidence="1" type="ORF">CAMGR0001_0658</name>
</gene>
<evidence type="ECO:0000313" key="1">
    <source>
        <dbReference type="EMBL" id="EEV19024.1"/>
    </source>
</evidence>